<comment type="caution">
    <text evidence="1">The sequence shown here is derived from an EMBL/GenBank/DDBJ whole genome shotgun (WGS) entry which is preliminary data.</text>
</comment>
<evidence type="ECO:0000313" key="1">
    <source>
        <dbReference type="EMBL" id="MFC5633619.1"/>
    </source>
</evidence>
<sequence length="145" mass="16186">MTDRPYTDDDLRAEAARQHATLTQDPDFMGVGEQMSGRFVRYEVVDPDHGGLMPAPGSPCWDDLDEDQYDQAQRKIHDLINGAVDVSEWAVSLGADGLEPTNHTVTLDNADGPFIRLHMAFHPDMPEHDRARFAMGLMKVIAHNT</sequence>
<name>A0ABW0UKZ8_9ACTN</name>
<dbReference type="EMBL" id="JBHSNY010000002">
    <property type="protein sequence ID" value="MFC5633619.1"/>
    <property type="molecule type" value="Genomic_DNA"/>
</dbReference>
<keyword evidence="2" id="KW-1185">Reference proteome</keyword>
<organism evidence="1 2">
    <name type="scientific">Streptomyces bullii</name>
    <dbReference type="NCBI Taxonomy" id="349910"/>
    <lineage>
        <taxon>Bacteria</taxon>
        <taxon>Bacillati</taxon>
        <taxon>Actinomycetota</taxon>
        <taxon>Actinomycetes</taxon>
        <taxon>Kitasatosporales</taxon>
        <taxon>Streptomycetaceae</taxon>
        <taxon>Streptomyces</taxon>
    </lineage>
</organism>
<dbReference type="Proteomes" id="UP001596154">
    <property type="component" value="Unassembled WGS sequence"/>
</dbReference>
<reference evidence="2" key="1">
    <citation type="journal article" date="2019" name="Int. J. Syst. Evol. Microbiol.">
        <title>The Global Catalogue of Microorganisms (GCM) 10K type strain sequencing project: providing services to taxonomists for standard genome sequencing and annotation.</title>
        <authorList>
            <consortium name="The Broad Institute Genomics Platform"/>
            <consortium name="The Broad Institute Genome Sequencing Center for Infectious Disease"/>
            <person name="Wu L."/>
            <person name="Ma J."/>
        </authorList>
    </citation>
    <scope>NUCLEOTIDE SEQUENCE [LARGE SCALE GENOMIC DNA]</scope>
    <source>
        <strain evidence="2">CGMCC 4.7248</strain>
    </source>
</reference>
<dbReference type="RefSeq" id="WP_381018805.1">
    <property type="nucleotide sequence ID" value="NZ_JBHSNY010000002.1"/>
</dbReference>
<evidence type="ECO:0000313" key="2">
    <source>
        <dbReference type="Proteomes" id="UP001596154"/>
    </source>
</evidence>
<proteinExistence type="predicted"/>
<protein>
    <submittedName>
        <fullName evidence="1">Uncharacterized protein</fullName>
    </submittedName>
</protein>
<gene>
    <name evidence="1" type="ORF">ACFPZJ_07395</name>
</gene>
<accession>A0ABW0UKZ8</accession>